<comment type="catalytic activity">
    <reaction evidence="9">
        <text>L-cysteine + O2 = 3-sulfino-L-alanine + H(+)</text>
        <dbReference type="Rhea" id="RHEA:20441"/>
        <dbReference type="ChEBI" id="CHEBI:15378"/>
        <dbReference type="ChEBI" id="CHEBI:15379"/>
        <dbReference type="ChEBI" id="CHEBI:35235"/>
        <dbReference type="ChEBI" id="CHEBI:61085"/>
        <dbReference type="EC" id="1.13.11.20"/>
    </reaction>
    <physiologicalReaction direction="left-to-right" evidence="9">
        <dbReference type="Rhea" id="RHEA:20442"/>
    </physiologicalReaction>
</comment>
<dbReference type="GO" id="GO:0017172">
    <property type="term" value="F:cysteine dioxygenase activity"/>
    <property type="evidence" value="ECO:0000318"/>
    <property type="project" value="GO_Central"/>
</dbReference>
<evidence type="ECO:0000256" key="2">
    <source>
        <dbReference type="ARBA" id="ARBA00004759"/>
    </source>
</evidence>
<dbReference type="GO" id="GO:0008198">
    <property type="term" value="F:ferrous iron binding"/>
    <property type="evidence" value="ECO:0000318"/>
    <property type="project" value="GO_Central"/>
</dbReference>
<dbReference type="InterPro" id="IPR010300">
    <property type="entry name" value="CDO_1"/>
</dbReference>
<dbReference type="CDD" id="cd10548">
    <property type="entry name" value="cupin_CDO"/>
    <property type="match status" value="1"/>
</dbReference>
<dbReference type="GO" id="GO:0019448">
    <property type="term" value="P:L-cysteine catabolic process"/>
    <property type="evidence" value="ECO:0000318"/>
    <property type="project" value="GO_Central"/>
</dbReference>
<protein>
    <recommendedName>
        <fullName evidence="11">Cysteine dioxygenase</fullName>
        <ecNumber evidence="11">1.13.11.20</ecNumber>
    </recommendedName>
</protein>
<dbReference type="OMA" id="FEWPEND"/>
<dbReference type="HOGENOM" id="CLU_1708216_0_0_1"/>
<dbReference type="GO" id="GO:0042412">
    <property type="term" value="P:taurine biosynthetic process"/>
    <property type="evidence" value="ECO:0007669"/>
    <property type="project" value="UniProtKB-UniRule"/>
</dbReference>
<keyword evidence="13" id="KW-1185">Reference proteome</keyword>
<comment type="function">
    <text evidence="10">Catalyzes the oxidation of cysteine to cysteine sulfinic acid with addition of molecular dioxygen.</text>
</comment>
<comment type="cofactor">
    <cofactor evidence="11">
        <name>Fe cation</name>
        <dbReference type="ChEBI" id="CHEBI:24875"/>
    </cofactor>
    <text evidence="11">Binds 1 Fe cation per subunit.</text>
</comment>
<dbReference type="InterPro" id="IPR011051">
    <property type="entry name" value="RmlC_Cupin_sf"/>
</dbReference>
<dbReference type="InterPro" id="IPR014710">
    <property type="entry name" value="RmlC-like_jellyroll"/>
</dbReference>
<comment type="similarity">
    <text evidence="3 11">Belongs to the cysteine dioxygenase family.</text>
</comment>
<evidence type="ECO:0000256" key="10">
    <source>
        <dbReference type="ARBA" id="ARBA00033725"/>
    </source>
</evidence>
<organism evidence="12 13">
    <name type="scientific">Ciona intestinalis</name>
    <name type="common">Transparent sea squirt</name>
    <name type="synonym">Ascidia intestinalis</name>
    <dbReference type="NCBI Taxonomy" id="7719"/>
    <lineage>
        <taxon>Eukaryota</taxon>
        <taxon>Metazoa</taxon>
        <taxon>Chordata</taxon>
        <taxon>Tunicata</taxon>
        <taxon>Ascidiacea</taxon>
        <taxon>Phlebobranchia</taxon>
        <taxon>Cionidae</taxon>
        <taxon>Ciona</taxon>
    </lineage>
</organism>
<dbReference type="SUPFAM" id="SSF51182">
    <property type="entry name" value="RmlC-like cupins"/>
    <property type="match status" value="1"/>
</dbReference>
<dbReference type="GeneTree" id="ENSGT00390000018226"/>
<accession>F6TEV5</accession>
<reference evidence="12" key="4">
    <citation type="submission" date="2025-09" db="UniProtKB">
        <authorList>
            <consortium name="Ensembl"/>
        </authorList>
    </citation>
    <scope>IDENTIFICATION</scope>
</reference>
<evidence type="ECO:0000256" key="11">
    <source>
        <dbReference type="RuleBase" id="RU366010"/>
    </source>
</evidence>
<keyword evidence="7 11" id="KW-0560">Oxidoreductase</keyword>
<dbReference type="UniPathway" id="UPA00012">
    <property type="reaction ID" value="UER00537"/>
</dbReference>
<evidence type="ECO:0000313" key="12">
    <source>
        <dbReference type="Ensembl" id="ENSCINP00000023583.2"/>
    </source>
</evidence>
<keyword evidence="8 11" id="KW-0408">Iron</keyword>
<dbReference type="AlphaFoldDB" id="F6TEV5"/>
<dbReference type="EC" id="1.13.11.20" evidence="11"/>
<evidence type="ECO:0000313" key="13">
    <source>
        <dbReference type="Proteomes" id="UP000008144"/>
    </source>
</evidence>
<comment type="cofactor">
    <cofactor evidence="1">
        <name>Ni(2+)</name>
        <dbReference type="ChEBI" id="CHEBI:49786"/>
    </cofactor>
</comment>
<dbReference type="Ensembl" id="ENSCINT00000023829.2">
    <property type="protein sequence ID" value="ENSCINP00000023583.2"/>
    <property type="gene ID" value="ENSCING00000012704.2"/>
</dbReference>
<keyword evidence="5" id="KW-0883">Thioether bond</keyword>
<evidence type="ECO:0000256" key="6">
    <source>
        <dbReference type="ARBA" id="ARBA00022964"/>
    </source>
</evidence>
<reference evidence="12" key="2">
    <citation type="journal article" date="2008" name="Genome Biol.">
        <title>Improved genome assembly and evidence-based global gene model set for the chordate Ciona intestinalis: new insight into intron and operon populations.</title>
        <authorList>
            <person name="Satou Y."/>
            <person name="Mineta K."/>
            <person name="Ogasawara M."/>
            <person name="Sasakura Y."/>
            <person name="Shoguchi E."/>
            <person name="Ueno K."/>
            <person name="Yamada L."/>
            <person name="Matsumoto J."/>
            <person name="Wasserscheid J."/>
            <person name="Dewar K."/>
            <person name="Wiley G.B."/>
            <person name="Macmil S.L."/>
            <person name="Roe B.A."/>
            <person name="Zeller R.W."/>
            <person name="Hastings K.E."/>
            <person name="Lemaire P."/>
            <person name="Lindquist E."/>
            <person name="Endo T."/>
            <person name="Hotta K."/>
            <person name="Inaba K."/>
        </authorList>
    </citation>
    <scope>NUCLEOTIDE SEQUENCE [LARGE SCALE GENOMIC DNA]</scope>
    <source>
        <strain evidence="12">wild type</strain>
    </source>
</reference>
<evidence type="ECO:0000256" key="1">
    <source>
        <dbReference type="ARBA" id="ARBA00001967"/>
    </source>
</evidence>
<keyword evidence="4 11" id="KW-0479">Metal-binding</keyword>
<dbReference type="Gene3D" id="2.60.120.10">
    <property type="entry name" value="Jelly Rolls"/>
    <property type="match status" value="1"/>
</dbReference>
<dbReference type="PANTHER" id="PTHR12918">
    <property type="entry name" value="CYSTEINE DIOXYGENASE"/>
    <property type="match status" value="1"/>
</dbReference>
<reference evidence="13" key="1">
    <citation type="journal article" date="2002" name="Science">
        <title>The draft genome of Ciona intestinalis: insights into chordate and vertebrate origins.</title>
        <authorList>
            <person name="Dehal P."/>
            <person name="Satou Y."/>
            <person name="Campbell R.K."/>
            <person name="Chapman J."/>
            <person name="Degnan B."/>
            <person name="De Tomaso A."/>
            <person name="Davidson B."/>
            <person name="Di Gregorio A."/>
            <person name="Gelpke M."/>
            <person name="Goodstein D.M."/>
            <person name="Harafuji N."/>
            <person name="Hastings K.E."/>
            <person name="Ho I."/>
            <person name="Hotta K."/>
            <person name="Huang W."/>
            <person name="Kawashima T."/>
            <person name="Lemaire P."/>
            <person name="Martinez D."/>
            <person name="Meinertzhagen I.A."/>
            <person name="Necula S."/>
            <person name="Nonaka M."/>
            <person name="Putnam N."/>
            <person name="Rash S."/>
            <person name="Saiga H."/>
            <person name="Satake M."/>
            <person name="Terry A."/>
            <person name="Yamada L."/>
            <person name="Wang H.G."/>
            <person name="Awazu S."/>
            <person name="Azumi K."/>
            <person name="Boore J."/>
            <person name="Branno M."/>
            <person name="Chin-Bow S."/>
            <person name="DeSantis R."/>
            <person name="Doyle S."/>
            <person name="Francino P."/>
            <person name="Keys D.N."/>
            <person name="Haga S."/>
            <person name="Hayashi H."/>
            <person name="Hino K."/>
            <person name="Imai K.S."/>
            <person name="Inaba K."/>
            <person name="Kano S."/>
            <person name="Kobayashi K."/>
            <person name="Kobayashi M."/>
            <person name="Lee B.I."/>
            <person name="Makabe K.W."/>
            <person name="Manohar C."/>
            <person name="Matassi G."/>
            <person name="Medina M."/>
            <person name="Mochizuki Y."/>
            <person name="Mount S."/>
            <person name="Morishita T."/>
            <person name="Miura S."/>
            <person name="Nakayama A."/>
            <person name="Nishizaka S."/>
            <person name="Nomoto H."/>
            <person name="Ohta F."/>
            <person name="Oishi K."/>
            <person name="Rigoutsos I."/>
            <person name="Sano M."/>
            <person name="Sasaki A."/>
            <person name="Sasakura Y."/>
            <person name="Shoguchi E."/>
            <person name="Shin-i T."/>
            <person name="Spagnuolo A."/>
            <person name="Stainier D."/>
            <person name="Suzuki M.M."/>
            <person name="Tassy O."/>
            <person name="Takatori N."/>
            <person name="Tokuoka M."/>
            <person name="Yagi K."/>
            <person name="Yoshizaki F."/>
            <person name="Wada S."/>
            <person name="Zhang C."/>
            <person name="Hyatt P.D."/>
            <person name="Larimer F."/>
            <person name="Detter C."/>
            <person name="Doggett N."/>
            <person name="Glavina T."/>
            <person name="Hawkins T."/>
            <person name="Richardson P."/>
            <person name="Lucas S."/>
            <person name="Kohara Y."/>
            <person name="Levine M."/>
            <person name="Satoh N."/>
            <person name="Rokhsar D.S."/>
        </authorList>
    </citation>
    <scope>NUCLEOTIDE SEQUENCE [LARGE SCALE GENOMIC DNA]</scope>
</reference>
<dbReference type="Proteomes" id="UP000008144">
    <property type="component" value="Chromosome 3"/>
</dbReference>
<evidence type="ECO:0000256" key="4">
    <source>
        <dbReference type="ARBA" id="ARBA00022723"/>
    </source>
</evidence>
<dbReference type="EMBL" id="EAAA01001736">
    <property type="status" value="NOT_ANNOTATED_CDS"/>
    <property type="molecule type" value="Genomic_DNA"/>
</dbReference>
<name>F6TEV5_CIOIN</name>
<dbReference type="PANTHER" id="PTHR12918:SF1">
    <property type="entry name" value="CYSTEINE DIOXYGENASE TYPE 1"/>
    <property type="match status" value="1"/>
</dbReference>
<evidence type="ECO:0000256" key="9">
    <source>
        <dbReference type="ARBA" id="ARBA00024284"/>
    </source>
</evidence>
<evidence type="ECO:0000256" key="7">
    <source>
        <dbReference type="ARBA" id="ARBA00023002"/>
    </source>
</evidence>
<reference evidence="12" key="3">
    <citation type="submission" date="2025-08" db="UniProtKB">
        <authorList>
            <consortium name="Ensembl"/>
        </authorList>
    </citation>
    <scope>IDENTIFICATION</scope>
</reference>
<dbReference type="InParanoid" id="F6TEV5"/>
<dbReference type="STRING" id="7719.ENSCINP00000023583"/>
<sequence length="154" mass="17733">MTSKVARTQPYRVGESISKAKMLPRPRTLTELVAGLHHIFEDNDIEVEDVKNYLSSYVAKDEEWKHLAKFDPHRYTRNLIDEGNGKFNLILICWGGGQRSCIHDHSDAHCFMKVLQGDLIETKFEWPENDQAPMTPCGNEYVHRDEVAYINGTL</sequence>
<evidence type="ECO:0000256" key="8">
    <source>
        <dbReference type="ARBA" id="ARBA00023004"/>
    </source>
</evidence>
<keyword evidence="6 11" id="KW-0223">Dioxygenase</keyword>
<dbReference type="Pfam" id="PF05995">
    <property type="entry name" value="CDO_I"/>
    <property type="match status" value="1"/>
</dbReference>
<evidence type="ECO:0000256" key="5">
    <source>
        <dbReference type="ARBA" id="ARBA00022784"/>
    </source>
</evidence>
<evidence type="ECO:0000256" key="3">
    <source>
        <dbReference type="ARBA" id="ARBA00006622"/>
    </source>
</evidence>
<comment type="pathway">
    <text evidence="2 11">Organosulfur biosynthesis; taurine biosynthesis; hypotaurine from L-cysteine: step 1/2.</text>
</comment>
<proteinExistence type="inferred from homology"/>